<comment type="caution">
    <text evidence="3">The sequence shown here is derived from an EMBL/GenBank/DDBJ whole genome shotgun (WGS) entry which is preliminary data.</text>
</comment>
<dbReference type="Proteomes" id="UP001057375">
    <property type="component" value="Unassembled WGS sequence"/>
</dbReference>
<evidence type="ECO:0000313" key="3">
    <source>
        <dbReference type="EMBL" id="GKT34460.1"/>
    </source>
</evidence>
<feature type="compositionally biased region" description="Basic and acidic residues" evidence="2">
    <location>
        <begin position="44"/>
        <end position="61"/>
    </location>
</feature>
<keyword evidence="4" id="KW-1185">Reference proteome</keyword>
<proteinExistence type="predicted"/>
<feature type="region of interest" description="Disordered" evidence="2">
    <location>
        <begin position="443"/>
        <end position="484"/>
    </location>
</feature>
<keyword evidence="1" id="KW-0853">WD repeat</keyword>
<dbReference type="SUPFAM" id="SSF50978">
    <property type="entry name" value="WD40 repeat-like"/>
    <property type="match status" value="1"/>
</dbReference>
<name>A0ABQ5KPL2_9EUKA</name>
<evidence type="ECO:0008006" key="5">
    <source>
        <dbReference type="Google" id="ProtNLM"/>
    </source>
</evidence>
<feature type="region of interest" description="Disordered" evidence="2">
    <location>
        <begin position="44"/>
        <end position="66"/>
    </location>
</feature>
<gene>
    <name evidence="3" type="ORF">ADUPG1_007811</name>
</gene>
<feature type="repeat" description="WD" evidence="1">
    <location>
        <begin position="236"/>
        <end position="251"/>
    </location>
</feature>
<organism evidence="3 4">
    <name type="scientific">Aduncisulcus paluster</name>
    <dbReference type="NCBI Taxonomy" id="2918883"/>
    <lineage>
        <taxon>Eukaryota</taxon>
        <taxon>Metamonada</taxon>
        <taxon>Carpediemonas-like organisms</taxon>
        <taxon>Aduncisulcus</taxon>
    </lineage>
</organism>
<dbReference type="EMBL" id="BQXS01010814">
    <property type="protein sequence ID" value="GKT34460.1"/>
    <property type="molecule type" value="Genomic_DNA"/>
</dbReference>
<evidence type="ECO:0000256" key="1">
    <source>
        <dbReference type="PROSITE-ProRule" id="PRU00221"/>
    </source>
</evidence>
<sequence length="484" mass="54875">MDWYLSGQKRVHYIVKHYPQTLARIQFFPQYVIHCHSETQRKDIYSHSGVESDQKSREQSSSEKSTSATHLNCALIYDGMKEYTELDVKKKRFGYDLNAILMSIGGYKASFHSIPFKMFHQTVQTETPSLIMHFKESPPKLTGSTVPSGSSKSFSNHLTNCCHIIHPVTNDKIAVIGTDSGKIHIINITQQRTEGILLGHGYHPKCNPFSMHTSPPSRTPMISSLVSCEDAGVPWYVVSCGLDGTIRVWDIMSMLCVGICEVYVSSKEKKVISVSPPLAKSEPAQLWAVSVRRIHRISNNPSYPSPEVRDEFFVKDVPVPSVHRTPTTAAIYDPNQIFHGEDPVFSPASKSDAKTSDCITSSIMSDKCVCVCGEFRDVAVCVWEWSEMIEHSARIGKISQDSHSSSLPLPLVFGVTHIINGDERETRNVWVRIEKGDDQIEQKNLMEKKKEEEEELRKKEDDLKEKLSKRPSKEEEEDRRRVFR</sequence>
<evidence type="ECO:0000313" key="4">
    <source>
        <dbReference type="Proteomes" id="UP001057375"/>
    </source>
</evidence>
<dbReference type="Gene3D" id="2.130.10.10">
    <property type="entry name" value="YVTN repeat-like/Quinoprotein amine dehydrogenase"/>
    <property type="match status" value="1"/>
</dbReference>
<accession>A0ABQ5KPL2</accession>
<protein>
    <recommendedName>
        <fullName evidence="5">Guanine nucleotide-binding protein subunit beta-like protein</fullName>
    </recommendedName>
</protein>
<dbReference type="PROSITE" id="PS50082">
    <property type="entry name" value="WD_REPEATS_2"/>
    <property type="match status" value="1"/>
</dbReference>
<dbReference type="InterPro" id="IPR001680">
    <property type="entry name" value="WD40_rpt"/>
</dbReference>
<evidence type="ECO:0000256" key="2">
    <source>
        <dbReference type="SAM" id="MobiDB-lite"/>
    </source>
</evidence>
<dbReference type="InterPro" id="IPR015943">
    <property type="entry name" value="WD40/YVTN_repeat-like_dom_sf"/>
</dbReference>
<reference evidence="3" key="1">
    <citation type="submission" date="2022-03" db="EMBL/GenBank/DDBJ databases">
        <title>Draft genome sequence of Aduncisulcus paluster, a free-living microaerophilic Fornicata.</title>
        <authorList>
            <person name="Yuyama I."/>
            <person name="Kume K."/>
            <person name="Tamura T."/>
            <person name="Inagaki Y."/>
            <person name="Hashimoto T."/>
        </authorList>
    </citation>
    <scope>NUCLEOTIDE SEQUENCE</scope>
    <source>
        <strain evidence="3">NY0171</strain>
    </source>
</reference>
<dbReference type="InterPro" id="IPR036322">
    <property type="entry name" value="WD40_repeat_dom_sf"/>
</dbReference>
<feature type="compositionally biased region" description="Basic and acidic residues" evidence="2">
    <location>
        <begin position="443"/>
        <end position="473"/>
    </location>
</feature>